<dbReference type="Pfam" id="PF00496">
    <property type="entry name" value="SBP_bac_5"/>
    <property type="match status" value="1"/>
</dbReference>
<dbReference type="InterPro" id="IPR000914">
    <property type="entry name" value="SBP_5_dom"/>
</dbReference>
<dbReference type="Gene3D" id="3.40.190.10">
    <property type="entry name" value="Periplasmic binding protein-like II"/>
    <property type="match status" value="1"/>
</dbReference>
<feature type="domain" description="Solute-binding protein family 5" evidence="1">
    <location>
        <begin position="101"/>
        <end position="437"/>
    </location>
</feature>
<dbReference type="EMBL" id="CP115965">
    <property type="protein sequence ID" value="WZW99218.1"/>
    <property type="molecule type" value="Genomic_DNA"/>
</dbReference>
<dbReference type="SUPFAM" id="SSF53850">
    <property type="entry name" value="Periplasmic binding protein-like II"/>
    <property type="match status" value="1"/>
</dbReference>
<protein>
    <submittedName>
        <fullName evidence="2">ABC transporter substrate-binding protein</fullName>
    </submittedName>
</protein>
<evidence type="ECO:0000313" key="2">
    <source>
        <dbReference type="EMBL" id="WZW99218.1"/>
    </source>
</evidence>
<dbReference type="Gene3D" id="3.10.105.10">
    <property type="entry name" value="Dipeptide-binding Protein, Domain 3"/>
    <property type="match status" value="1"/>
</dbReference>
<evidence type="ECO:0000259" key="1">
    <source>
        <dbReference type="Pfam" id="PF00496"/>
    </source>
</evidence>
<gene>
    <name evidence="2" type="ORF">PCC79_03175</name>
</gene>
<dbReference type="PANTHER" id="PTHR30290">
    <property type="entry name" value="PERIPLASMIC BINDING COMPONENT OF ABC TRANSPORTER"/>
    <property type="match status" value="1"/>
</dbReference>
<dbReference type="PANTHER" id="PTHR30290:SF65">
    <property type="entry name" value="MONOACYL PHOSPHATIDYLINOSITOL TETRAMANNOSIDE-BINDING PROTEIN LPQW-RELATED"/>
    <property type="match status" value="1"/>
</dbReference>
<reference evidence="2 3" key="1">
    <citation type="journal article" date="2023" name="Environ Microbiome">
        <title>A coral-associated actinobacterium mitigates coral bleaching under heat stress.</title>
        <authorList>
            <person name="Li J."/>
            <person name="Zou Y."/>
            <person name="Li Q."/>
            <person name="Zhang J."/>
            <person name="Bourne D.G."/>
            <person name="Lyu Y."/>
            <person name="Liu C."/>
            <person name="Zhang S."/>
        </authorList>
    </citation>
    <scope>NUCLEOTIDE SEQUENCE [LARGE SCALE GENOMIC DNA]</scope>
    <source>
        <strain evidence="2 3">SCSIO 13291</strain>
    </source>
</reference>
<sequence length="539" mass="56322">MPPWRVAVAGALLAAVFAGCSGEPDAPPTPEPTVTADAPADINATARETLSDGGTLRLRLRDIPAQWNPDHPDGATADLRALTGPLTSPTFVLDAAGRATPNPDVLASAEVSHAGHTRVTLHLNPAARWGDGAPVTAEDWIATWHALSGRTPGVTPSATRRWADVTAVAEGGDSHTVVVDFDGHVPDWAEPLAPGVLRAATVTDAEAFAWSSFDPARHAGPFTITHVDAHQGVVTLERNPQWWGDAPRLTRIVFRTLGDAVAPAAFRNNELDLLDVGADEAVGEKVRGATDATVRQAPAPTGRLLRLDRDGPLGEAAVRRALLLGTDRDALARTEVSGLAAPVRVWSDPLLLPNQPGYADQALATGLGWDAERARAELAAAGWTLTGAGGLARDGDVLALTMAVPADDPGAATEFELLAEQWGALGVRLEAVETADAAAAAAADVDIVPVEHTVGAFPLAHLPAAADPALAEHVVKVASETDVVRRVDQANQLSRLLWEDVATIPLYQEPQVVAVRNRLANVGAGGFATTAWEDVGWQS</sequence>
<organism evidence="2 3">
    <name type="scientific">Propioniciclava soli</name>
    <dbReference type="NCBI Taxonomy" id="2775081"/>
    <lineage>
        <taxon>Bacteria</taxon>
        <taxon>Bacillati</taxon>
        <taxon>Actinomycetota</taxon>
        <taxon>Actinomycetes</taxon>
        <taxon>Propionibacteriales</taxon>
        <taxon>Propionibacteriaceae</taxon>
        <taxon>Propioniciclava</taxon>
    </lineage>
</organism>
<dbReference type="Proteomes" id="UP001434337">
    <property type="component" value="Chromosome"/>
</dbReference>
<accession>A0ABZ3C8X1</accession>
<dbReference type="RefSeq" id="WP_342372982.1">
    <property type="nucleotide sequence ID" value="NZ_CP115965.1"/>
</dbReference>
<name>A0ABZ3C8X1_9ACTN</name>
<dbReference type="InterPro" id="IPR039424">
    <property type="entry name" value="SBP_5"/>
</dbReference>
<proteinExistence type="predicted"/>
<keyword evidence="3" id="KW-1185">Reference proteome</keyword>
<dbReference type="PROSITE" id="PS51257">
    <property type="entry name" value="PROKAR_LIPOPROTEIN"/>
    <property type="match status" value="1"/>
</dbReference>
<evidence type="ECO:0000313" key="3">
    <source>
        <dbReference type="Proteomes" id="UP001434337"/>
    </source>
</evidence>